<evidence type="ECO:0000259" key="7">
    <source>
        <dbReference type="PROSITE" id="PS51755"/>
    </source>
</evidence>
<dbReference type="InterPro" id="IPR036388">
    <property type="entry name" value="WH-like_DNA-bd_sf"/>
</dbReference>
<evidence type="ECO:0000256" key="4">
    <source>
        <dbReference type="ARBA" id="ARBA00023125"/>
    </source>
</evidence>
<dbReference type="SMART" id="SM01043">
    <property type="entry name" value="BTAD"/>
    <property type="match status" value="1"/>
</dbReference>
<dbReference type="PROSITE" id="PS51755">
    <property type="entry name" value="OMPR_PHOB"/>
    <property type="match status" value="1"/>
</dbReference>
<organism evidence="8 9">
    <name type="scientific">Streptomyces milbemycinicus</name>
    <dbReference type="NCBI Taxonomy" id="476552"/>
    <lineage>
        <taxon>Bacteria</taxon>
        <taxon>Bacillati</taxon>
        <taxon>Actinomycetota</taxon>
        <taxon>Actinomycetes</taxon>
        <taxon>Kitasatosporales</taxon>
        <taxon>Streptomycetaceae</taxon>
        <taxon>Streptomyces</taxon>
    </lineage>
</organism>
<dbReference type="PANTHER" id="PTHR35807:SF1">
    <property type="entry name" value="TRANSCRIPTIONAL REGULATOR REDD"/>
    <property type="match status" value="1"/>
</dbReference>
<keyword evidence="3" id="KW-0805">Transcription regulation</keyword>
<proteinExistence type="inferred from homology"/>
<dbReference type="RefSeq" id="WP_404746608.1">
    <property type="nucleotide sequence ID" value="NZ_JBJDQH010000005.1"/>
</dbReference>
<keyword evidence="9" id="KW-1185">Reference proteome</keyword>
<evidence type="ECO:0000256" key="2">
    <source>
        <dbReference type="ARBA" id="ARBA00023012"/>
    </source>
</evidence>
<feature type="DNA-binding region" description="OmpR/PhoB-type" evidence="6">
    <location>
        <begin position="1"/>
        <end position="100"/>
    </location>
</feature>
<dbReference type="EMBL" id="JBJDQH010000005">
    <property type="protein sequence ID" value="MFK4266800.1"/>
    <property type="molecule type" value="Genomic_DNA"/>
</dbReference>
<dbReference type="Proteomes" id="UP001620295">
    <property type="component" value="Unassembled WGS sequence"/>
</dbReference>
<dbReference type="Gene3D" id="1.25.40.10">
    <property type="entry name" value="Tetratricopeptide repeat domain"/>
    <property type="match status" value="1"/>
</dbReference>
<dbReference type="InterPro" id="IPR005158">
    <property type="entry name" value="BTAD"/>
</dbReference>
<dbReference type="SUPFAM" id="SSF48452">
    <property type="entry name" value="TPR-like"/>
    <property type="match status" value="1"/>
</dbReference>
<feature type="domain" description="OmpR/PhoB-type" evidence="7">
    <location>
        <begin position="1"/>
        <end position="100"/>
    </location>
</feature>
<dbReference type="SUPFAM" id="SSF46894">
    <property type="entry name" value="C-terminal effector domain of the bipartite response regulators"/>
    <property type="match status" value="1"/>
</dbReference>
<protein>
    <submittedName>
        <fullName evidence="8">BTAD domain-containing putative transcriptional regulator</fullName>
    </submittedName>
</protein>
<comment type="caution">
    <text evidence="8">The sequence shown here is derived from an EMBL/GenBank/DDBJ whole genome shotgun (WGS) entry which is preliminary data.</text>
</comment>
<evidence type="ECO:0000256" key="5">
    <source>
        <dbReference type="ARBA" id="ARBA00023163"/>
    </source>
</evidence>
<dbReference type="InterPro" id="IPR011990">
    <property type="entry name" value="TPR-like_helical_dom_sf"/>
</dbReference>
<dbReference type="CDD" id="cd15831">
    <property type="entry name" value="BTAD"/>
    <property type="match status" value="1"/>
</dbReference>
<keyword evidence="5" id="KW-0804">Transcription</keyword>
<evidence type="ECO:0000256" key="1">
    <source>
        <dbReference type="ARBA" id="ARBA00005820"/>
    </source>
</evidence>
<keyword evidence="2" id="KW-0902">Two-component regulatory system</keyword>
<dbReference type="SMART" id="SM00862">
    <property type="entry name" value="Trans_reg_C"/>
    <property type="match status" value="1"/>
</dbReference>
<evidence type="ECO:0000256" key="3">
    <source>
        <dbReference type="ARBA" id="ARBA00023015"/>
    </source>
</evidence>
<gene>
    <name evidence="8" type="ORF">ACI2L5_17930</name>
</gene>
<name>A0ABW8LPZ3_9ACTN</name>
<dbReference type="InterPro" id="IPR051677">
    <property type="entry name" value="AfsR-DnrI-RedD_regulator"/>
</dbReference>
<dbReference type="InterPro" id="IPR016032">
    <property type="entry name" value="Sig_transdc_resp-reg_C-effctor"/>
</dbReference>
<sequence>MEIKVLGPLSVEACGQSIVPSAGKPRQILALLSVYANQMLPVPTLMEEIWGAQMPRSALTTLQTYILQLRRRLAAAYGPQAPEASKNVLATRYGGYVLEAQPGAVDIHEYDRLVAAGRDALDVGDDVEASFLFREALAVWRGPALVDVRVGPILEIELARLEESRLGVLERRIEADLRLGRHAELLTELTELTARHPLHEGLHAQCMAALYRSGRPWQALEVYQGLRGRLVEDLGLEPSPRLQKLQQAVLASDPALDLESAGGQWRRPVLDLFAA</sequence>
<dbReference type="PANTHER" id="PTHR35807">
    <property type="entry name" value="TRANSCRIPTIONAL REGULATOR REDD-RELATED"/>
    <property type="match status" value="1"/>
</dbReference>
<evidence type="ECO:0000256" key="6">
    <source>
        <dbReference type="PROSITE-ProRule" id="PRU01091"/>
    </source>
</evidence>
<dbReference type="InterPro" id="IPR001867">
    <property type="entry name" value="OmpR/PhoB-type_DNA-bd"/>
</dbReference>
<evidence type="ECO:0000313" key="9">
    <source>
        <dbReference type="Proteomes" id="UP001620295"/>
    </source>
</evidence>
<dbReference type="Pfam" id="PF00486">
    <property type="entry name" value="Trans_reg_C"/>
    <property type="match status" value="1"/>
</dbReference>
<comment type="similarity">
    <text evidence="1">Belongs to the AfsR/DnrI/RedD regulatory family.</text>
</comment>
<dbReference type="Pfam" id="PF03704">
    <property type="entry name" value="BTAD"/>
    <property type="match status" value="1"/>
</dbReference>
<keyword evidence="4 6" id="KW-0238">DNA-binding</keyword>
<evidence type="ECO:0000313" key="8">
    <source>
        <dbReference type="EMBL" id="MFK4266800.1"/>
    </source>
</evidence>
<reference evidence="8 9" key="1">
    <citation type="submission" date="2024-11" db="EMBL/GenBank/DDBJ databases">
        <title>The Natural Products Discovery Center: Release of the First 8490 Sequenced Strains for Exploring Actinobacteria Biosynthetic Diversity.</title>
        <authorList>
            <person name="Kalkreuter E."/>
            <person name="Kautsar S.A."/>
            <person name="Yang D."/>
            <person name="Bader C.D."/>
            <person name="Teijaro C.N."/>
            <person name="Fluegel L."/>
            <person name="Davis C.M."/>
            <person name="Simpson J.R."/>
            <person name="Lauterbach L."/>
            <person name="Steele A.D."/>
            <person name="Gui C."/>
            <person name="Meng S."/>
            <person name="Li G."/>
            <person name="Viehrig K."/>
            <person name="Ye F."/>
            <person name="Su P."/>
            <person name="Kiefer A.F."/>
            <person name="Nichols A."/>
            <person name="Cepeda A.J."/>
            <person name="Yan W."/>
            <person name="Fan B."/>
            <person name="Jiang Y."/>
            <person name="Adhikari A."/>
            <person name="Zheng C.-J."/>
            <person name="Schuster L."/>
            <person name="Cowan T.M."/>
            <person name="Smanski M.J."/>
            <person name="Chevrette M.G."/>
            <person name="De Carvalho L.P.S."/>
            <person name="Shen B."/>
        </authorList>
    </citation>
    <scope>NUCLEOTIDE SEQUENCE [LARGE SCALE GENOMIC DNA]</scope>
    <source>
        <strain evidence="8 9">NPDC020863</strain>
    </source>
</reference>
<accession>A0ABW8LPZ3</accession>
<dbReference type="Gene3D" id="1.10.10.10">
    <property type="entry name" value="Winged helix-like DNA-binding domain superfamily/Winged helix DNA-binding domain"/>
    <property type="match status" value="1"/>
</dbReference>